<dbReference type="Pfam" id="PF06230">
    <property type="entry name" value="LpxI_C"/>
    <property type="match status" value="1"/>
</dbReference>
<evidence type="ECO:0000313" key="4">
    <source>
        <dbReference type="Proteomes" id="UP000190135"/>
    </source>
</evidence>
<dbReference type="InterPro" id="IPR010415">
    <property type="entry name" value="LpxI_C"/>
</dbReference>
<evidence type="ECO:0008006" key="5">
    <source>
        <dbReference type="Google" id="ProtNLM"/>
    </source>
</evidence>
<reference evidence="3 4" key="1">
    <citation type="submission" date="2017-02" db="EMBL/GenBank/DDBJ databases">
        <authorList>
            <person name="Peterson S.W."/>
        </authorList>
    </citation>
    <scope>NUCLEOTIDE SEQUENCE [LARGE SCALE GENOMIC DNA]</scope>
    <source>
        <strain evidence="3 4">USBA 369</strain>
    </source>
</reference>
<keyword evidence="4" id="KW-1185">Reference proteome</keyword>
<feature type="domain" description="LpxI N-terminal" evidence="2">
    <location>
        <begin position="25"/>
        <end position="154"/>
    </location>
</feature>
<dbReference type="Gene3D" id="3.40.50.20">
    <property type="match status" value="1"/>
</dbReference>
<protein>
    <recommendedName>
        <fullName evidence="5">Phosphatidate cytidylyltransferase</fullName>
    </recommendedName>
</protein>
<gene>
    <name evidence="3" type="ORF">SAMN05428963_11654</name>
</gene>
<dbReference type="Gene3D" id="3.40.140.80">
    <property type="match status" value="1"/>
</dbReference>
<dbReference type="InterPro" id="IPR041255">
    <property type="entry name" value="LpxI_N"/>
</dbReference>
<accession>A0A1T4SZP2</accession>
<dbReference type="Pfam" id="PF17930">
    <property type="entry name" value="LpxI_N"/>
    <property type="match status" value="1"/>
</dbReference>
<organism evidence="3 4">
    <name type="scientific">Consotaella salsifontis</name>
    <dbReference type="NCBI Taxonomy" id="1365950"/>
    <lineage>
        <taxon>Bacteria</taxon>
        <taxon>Pseudomonadati</taxon>
        <taxon>Pseudomonadota</taxon>
        <taxon>Alphaproteobacteria</taxon>
        <taxon>Hyphomicrobiales</taxon>
        <taxon>Aurantimonadaceae</taxon>
        <taxon>Consotaella</taxon>
    </lineage>
</organism>
<dbReference type="PANTHER" id="PTHR39962">
    <property type="entry name" value="BLL4848 PROTEIN"/>
    <property type="match status" value="1"/>
</dbReference>
<dbReference type="PANTHER" id="PTHR39962:SF1">
    <property type="entry name" value="LPXI FAMILY PROTEIN"/>
    <property type="match status" value="1"/>
</dbReference>
<dbReference type="RefSeq" id="WP_078709855.1">
    <property type="nucleotide sequence ID" value="NZ_FUXL01000016.1"/>
</dbReference>
<sequence>MVSDVEHPREEILADRAQNGRAEPLGIIAGGGALPRIVAQEAAKQGWVPVIVAVADGRASDWSPWPHLSIPWSHVGEGLSFLRASGVKKIAIGGTISVRPDFRSMVPSFRTLSLLPDIFRAMRGGDDTLLRACTTAVARRGFEFVAIHDIAPKLLMSEGTLTRRQPSQREELALVRGFLAARRLGELDVGQAAVASPDRVIALEGIEGTREMLERVRGLRARGRIGDKEPCVLVKTVKPQQDRRFDLPAIGPSTIAEAAAAGLRGIGVSAGGALIIEADRLLSAAEVEGLFVVGRALPPETGASA</sequence>
<feature type="domain" description="LpxI C-terminal" evidence="1">
    <location>
        <begin position="158"/>
        <end position="293"/>
    </location>
</feature>
<dbReference type="AlphaFoldDB" id="A0A1T4SZP2"/>
<evidence type="ECO:0000259" key="2">
    <source>
        <dbReference type="Pfam" id="PF17930"/>
    </source>
</evidence>
<evidence type="ECO:0000259" key="1">
    <source>
        <dbReference type="Pfam" id="PF06230"/>
    </source>
</evidence>
<dbReference type="EMBL" id="FUXL01000016">
    <property type="protein sequence ID" value="SKA33665.1"/>
    <property type="molecule type" value="Genomic_DNA"/>
</dbReference>
<dbReference type="OrthoDB" id="9789836at2"/>
<dbReference type="Proteomes" id="UP000190135">
    <property type="component" value="Unassembled WGS sequence"/>
</dbReference>
<dbReference type="InterPro" id="IPR043167">
    <property type="entry name" value="LpxI_C_sf"/>
</dbReference>
<name>A0A1T4SZP2_9HYPH</name>
<dbReference type="STRING" id="1365950.SAMN05428963_11654"/>
<dbReference type="InterPro" id="IPR053174">
    <property type="entry name" value="LpxI"/>
</dbReference>
<proteinExistence type="predicted"/>
<evidence type="ECO:0000313" key="3">
    <source>
        <dbReference type="EMBL" id="SKA33665.1"/>
    </source>
</evidence>